<evidence type="ECO:0000313" key="1">
    <source>
        <dbReference type="EMBL" id="MFC1410376.1"/>
    </source>
</evidence>
<proteinExistence type="predicted"/>
<accession>A0ABV6V9P9</accession>
<sequence>MQTAVISTAPEDYLTSEELAQARGLYERLCIRIRRTISGKLAQGGAGAANHLRAVRDRVTASRRSATADDAQVFELVREWKNIAALADREASWPAQPSARLMELAQQMATGYEAARIAARAATREDELLHTDDAGDRLYAAPPRGRRGTMLFIRPGEGETYLPTPAVDALRAALKGEGPTGAARAQLLNEAAEIASSKQHTDHTTEDCTACSMAAVIAYELRCMADAALASDA</sequence>
<protein>
    <submittedName>
        <fullName evidence="1">Uncharacterized protein</fullName>
    </submittedName>
</protein>
<reference evidence="1 2" key="1">
    <citation type="submission" date="2024-09" db="EMBL/GenBank/DDBJ databases">
        <authorList>
            <person name="Lee S.D."/>
        </authorList>
    </citation>
    <scope>NUCLEOTIDE SEQUENCE [LARGE SCALE GENOMIC DNA]</scope>
    <source>
        <strain evidence="1 2">N1-1</strain>
    </source>
</reference>
<dbReference type="Proteomes" id="UP001592582">
    <property type="component" value="Unassembled WGS sequence"/>
</dbReference>
<comment type="caution">
    <text evidence="1">The sequence shown here is derived from an EMBL/GenBank/DDBJ whole genome shotgun (WGS) entry which is preliminary data.</text>
</comment>
<evidence type="ECO:0000313" key="2">
    <source>
        <dbReference type="Proteomes" id="UP001592582"/>
    </source>
</evidence>
<organism evidence="1 2">
    <name type="scientific">Streptacidiphilus alkalitolerans</name>
    <dbReference type="NCBI Taxonomy" id="3342712"/>
    <lineage>
        <taxon>Bacteria</taxon>
        <taxon>Bacillati</taxon>
        <taxon>Actinomycetota</taxon>
        <taxon>Actinomycetes</taxon>
        <taxon>Kitasatosporales</taxon>
        <taxon>Streptomycetaceae</taxon>
        <taxon>Streptacidiphilus</taxon>
    </lineage>
</organism>
<dbReference type="EMBL" id="JBHEZX010000005">
    <property type="protein sequence ID" value="MFC1410376.1"/>
    <property type="molecule type" value="Genomic_DNA"/>
</dbReference>
<dbReference type="RefSeq" id="WP_380507905.1">
    <property type="nucleotide sequence ID" value="NZ_JBHEZX010000005.1"/>
</dbReference>
<gene>
    <name evidence="1" type="ORF">ACEZDG_13985</name>
</gene>
<keyword evidence="2" id="KW-1185">Reference proteome</keyword>
<name>A0ABV6V9P9_9ACTN</name>